<evidence type="ECO:0000313" key="1">
    <source>
        <dbReference type="EMBL" id="MBE1457951.1"/>
    </source>
</evidence>
<dbReference type="SUPFAM" id="SSF55729">
    <property type="entry name" value="Acyl-CoA N-acyltransferases (Nat)"/>
    <property type="match status" value="1"/>
</dbReference>
<evidence type="ECO:0008006" key="3">
    <source>
        <dbReference type="Google" id="ProtNLM"/>
    </source>
</evidence>
<dbReference type="RefSeq" id="WP_191270707.1">
    <property type="nucleotide sequence ID" value="NZ_BMXJ01000004.1"/>
</dbReference>
<organism evidence="1 2">
    <name type="scientific">Nocardiopsis terrae</name>
    <dbReference type="NCBI Taxonomy" id="372655"/>
    <lineage>
        <taxon>Bacteria</taxon>
        <taxon>Bacillati</taxon>
        <taxon>Actinomycetota</taxon>
        <taxon>Actinomycetes</taxon>
        <taxon>Streptosporangiales</taxon>
        <taxon>Nocardiopsidaceae</taxon>
        <taxon>Nocardiopsis</taxon>
    </lineage>
</organism>
<proteinExistence type="predicted"/>
<protein>
    <recommendedName>
        <fullName evidence="3">Acetyltransferase (GNAT) family protein</fullName>
    </recommendedName>
</protein>
<accession>A0ABR9HFZ6</accession>
<dbReference type="EMBL" id="JADBDY010000001">
    <property type="protein sequence ID" value="MBE1457951.1"/>
    <property type="molecule type" value="Genomic_DNA"/>
</dbReference>
<keyword evidence="2" id="KW-1185">Reference proteome</keyword>
<sequence length="196" mass="21867">MPTAPTSAATRPQDTTAWRIDNLTGTDVLSDLDPWVEIYEEVYAHALHLPDHNDPPFRERLAFSAARPGFRLTSCHADGEPAAFVYGYTLPTTTGWWDGFTPAPGVEDDLAHEWPGRTFGVCEALIRTPYRRSGLAERMAPFLLSGRDEERAAGLVAETNTHALEIFLRNGWRQVGDLAPHAGWRRHHCLVLPLNV</sequence>
<dbReference type="Gene3D" id="3.40.630.30">
    <property type="match status" value="1"/>
</dbReference>
<reference evidence="1 2" key="1">
    <citation type="submission" date="2020-10" db="EMBL/GenBank/DDBJ databases">
        <title>Sequencing the genomes of 1000 actinobacteria strains.</title>
        <authorList>
            <person name="Klenk H.-P."/>
        </authorList>
    </citation>
    <scope>NUCLEOTIDE SEQUENCE [LARGE SCALE GENOMIC DNA]</scope>
    <source>
        <strain evidence="1 2">DSM 45157</strain>
    </source>
</reference>
<dbReference type="InterPro" id="IPR016181">
    <property type="entry name" value="Acyl_CoA_acyltransferase"/>
</dbReference>
<evidence type="ECO:0000313" key="2">
    <source>
        <dbReference type="Proteomes" id="UP000598217"/>
    </source>
</evidence>
<name>A0ABR9HFZ6_9ACTN</name>
<dbReference type="Proteomes" id="UP000598217">
    <property type="component" value="Unassembled WGS sequence"/>
</dbReference>
<comment type="caution">
    <text evidence="1">The sequence shown here is derived from an EMBL/GenBank/DDBJ whole genome shotgun (WGS) entry which is preliminary data.</text>
</comment>
<gene>
    <name evidence="1" type="ORF">H4W79_002165</name>
</gene>